<accession>A0A0A9AYA0</accession>
<name>A0A0A9AYA0_ARUDO</name>
<sequence length="66" mass="7336">MAQGSKAWNLVWYAESLEYRIFDNSINLATMIHMGVSLVPKDLVRILAISPDESALSIANFLALII</sequence>
<reference evidence="1" key="2">
    <citation type="journal article" date="2015" name="Data Brief">
        <title>Shoot transcriptome of the giant reed, Arundo donax.</title>
        <authorList>
            <person name="Barrero R.A."/>
            <person name="Guerrero F.D."/>
            <person name="Moolhuijzen P."/>
            <person name="Goolsby J.A."/>
            <person name="Tidwell J."/>
            <person name="Bellgard S.E."/>
            <person name="Bellgard M.I."/>
        </authorList>
    </citation>
    <scope>NUCLEOTIDE SEQUENCE</scope>
    <source>
        <tissue evidence="1">Shoot tissue taken approximately 20 cm above the soil surface</tissue>
    </source>
</reference>
<dbReference type="AlphaFoldDB" id="A0A0A9AYA0"/>
<organism evidence="1">
    <name type="scientific">Arundo donax</name>
    <name type="common">Giant reed</name>
    <name type="synonym">Donax arundinaceus</name>
    <dbReference type="NCBI Taxonomy" id="35708"/>
    <lineage>
        <taxon>Eukaryota</taxon>
        <taxon>Viridiplantae</taxon>
        <taxon>Streptophyta</taxon>
        <taxon>Embryophyta</taxon>
        <taxon>Tracheophyta</taxon>
        <taxon>Spermatophyta</taxon>
        <taxon>Magnoliopsida</taxon>
        <taxon>Liliopsida</taxon>
        <taxon>Poales</taxon>
        <taxon>Poaceae</taxon>
        <taxon>PACMAD clade</taxon>
        <taxon>Arundinoideae</taxon>
        <taxon>Arundineae</taxon>
        <taxon>Arundo</taxon>
    </lineage>
</organism>
<reference evidence="1" key="1">
    <citation type="submission" date="2014-09" db="EMBL/GenBank/DDBJ databases">
        <authorList>
            <person name="Magalhaes I.L.F."/>
            <person name="Oliveira U."/>
            <person name="Santos F.R."/>
            <person name="Vidigal T.H.D.A."/>
            <person name="Brescovit A.D."/>
            <person name="Santos A.J."/>
        </authorList>
    </citation>
    <scope>NUCLEOTIDE SEQUENCE</scope>
    <source>
        <tissue evidence="1">Shoot tissue taken approximately 20 cm above the soil surface</tissue>
    </source>
</reference>
<evidence type="ECO:0000313" key="1">
    <source>
        <dbReference type="EMBL" id="JAD53905.1"/>
    </source>
</evidence>
<dbReference type="EMBL" id="GBRH01243990">
    <property type="protein sequence ID" value="JAD53905.1"/>
    <property type="molecule type" value="Transcribed_RNA"/>
</dbReference>
<protein>
    <submittedName>
        <fullName evidence="1">RNA binding protein, putative</fullName>
    </submittedName>
</protein>
<proteinExistence type="predicted"/>